<accession>A0AAQ4EF34</accession>
<sequence>MKQAAAGRSEEGSGIDLLEVPESEQRMLRTATLIRQTLQQRTPAPRGILVLVADTPMAQQYEDYFRRAYQTLTVVPTLDSLNVRTLAARGATLTTSAALARALQSHSLALSDLSLIVADNASDLFSGATLDADVVGSSAASSTRSTLKIVGFKRPGWTMPQRTQRQEPRSSTGPDDSLGLDAAARVLRFPQRFVDEKLSGYSFRNRDLLLRALLHPSKARQINSTVSYRPLDYVGQFALEYALLRHMLKNGTLKTNKEMHEAKTRLLRQETLSHVAALNDLDKYVFVNDGPEKLSMTQFANRARSQAPLHSSPESRQSSFLHNFVQSVAGAVFIDSGHDADTVERVFVKFFKPYL</sequence>
<dbReference type="Proteomes" id="UP001321473">
    <property type="component" value="Unassembled WGS sequence"/>
</dbReference>
<dbReference type="GO" id="GO:0005634">
    <property type="term" value="C:nucleus"/>
    <property type="evidence" value="ECO:0007669"/>
    <property type="project" value="TreeGrafter"/>
</dbReference>
<gene>
    <name evidence="4" type="ORF">V5799_012068</name>
</gene>
<proteinExistence type="predicted"/>
<dbReference type="GO" id="GO:0030422">
    <property type="term" value="P:siRNA processing"/>
    <property type="evidence" value="ECO:0007669"/>
    <property type="project" value="TreeGrafter"/>
</dbReference>
<dbReference type="SMART" id="SM00535">
    <property type="entry name" value="RIBOc"/>
    <property type="match status" value="1"/>
</dbReference>
<evidence type="ECO:0000313" key="4">
    <source>
        <dbReference type="EMBL" id="KAK8773399.1"/>
    </source>
</evidence>
<dbReference type="GO" id="GO:0070578">
    <property type="term" value="C:RISC-loading complex"/>
    <property type="evidence" value="ECO:0007669"/>
    <property type="project" value="TreeGrafter"/>
</dbReference>
<dbReference type="SUPFAM" id="SSF69065">
    <property type="entry name" value="RNase III domain-like"/>
    <property type="match status" value="1"/>
</dbReference>
<dbReference type="EMBL" id="JARKHS020016964">
    <property type="protein sequence ID" value="KAK8773399.1"/>
    <property type="molecule type" value="Genomic_DNA"/>
</dbReference>
<reference evidence="4 5" key="1">
    <citation type="journal article" date="2023" name="Arcadia Sci">
        <title>De novo assembly of a long-read Amblyomma americanum tick genome.</title>
        <authorList>
            <person name="Chou S."/>
            <person name="Poskanzer K.E."/>
            <person name="Rollins M."/>
            <person name="Thuy-Boun P.S."/>
        </authorList>
    </citation>
    <scope>NUCLEOTIDE SEQUENCE [LARGE SCALE GENOMIC DNA]</scope>
    <source>
        <strain evidence="4">F_SG_1</strain>
        <tissue evidence="4">Salivary glands</tissue>
    </source>
</reference>
<evidence type="ECO:0000256" key="1">
    <source>
        <dbReference type="ARBA" id="ARBA00022801"/>
    </source>
</evidence>
<dbReference type="GO" id="GO:0006309">
    <property type="term" value="P:apoptotic DNA fragmentation"/>
    <property type="evidence" value="ECO:0007669"/>
    <property type="project" value="TreeGrafter"/>
</dbReference>
<dbReference type="InterPro" id="IPR000999">
    <property type="entry name" value="RNase_III_dom"/>
</dbReference>
<dbReference type="GO" id="GO:0004530">
    <property type="term" value="F:deoxyribonuclease I activity"/>
    <property type="evidence" value="ECO:0007669"/>
    <property type="project" value="TreeGrafter"/>
</dbReference>
<feature type="domain" description="RNase III" evidence="3">
    <location>
        <begin position="200"/>
        <end position="337"/>
    </location>
</feature>
<dbReference type="PROSITE" id="PS50142">
    <property type="entry name" value="RNASE_3_2"/>
    <property type="match status" value="1"/>
</dbReference>
<dbReference type="GO" id="GO:0003723">
    <property type="term" value="F:RNA binding"/>
    <property type="evidence" value="ECO:0007669"/>
    <property type="project" value="TreeGrafter"/>
</dbReference>
<evidence type="ECO:0000259" key="3">
    <source>
        <dbReference type="PROSITE" id="PS50142"/>
    </source>
</evidence>
<protein>
    <recommendedName>
        <fullName evidence="3">RNase III domain-containing protein</fullName>
    </recommendedName>
</protein>
<name>A0AAQ4EF34_AMBAM</name>
<dbReference type="PANTHER" id="PTHR14950">
    <property type="entry name" value="DICER-RELATED"/>
    <property type="match status" value="1"/>
</dbReference>
<dbReference type="CDD" id="cd00593">
    <property type="entry name" value="RIBOc"/>
    <property type="match status" value="1"/>
</dbReference>
<dbReference type="InterPro" id="IPR036389">
    <property type="entry name" value="RNase_III_sf"/>
</dbReference>
<dbReference type="PANTHER" id="PTHR14950:SF37">
    <property type="entry name" value="ENDORIBONUCLEASE DICER"/>
    <property type="match status" value="1"/>
</dbReference>
<dbReference type="GO" id="GO:0004525">
    <property type="term" value="F:ribonuclease III activity"/>
    <property type="evidence" value="ECO:0007669"/>
    <property type="project" value="InterPro"/>
</dbReference>
<evidence type="ECO:0000256" key="2">
    <source>
        <dbReference type="SAM" id="MobiDB-lite"/>
    </source>
</evidence>
<keyword evidence="1" id="KW-0378">Hydrolase</keyword>
<dbReference type="AlphaFoldDB" id="A0AAQ4EF34"/>
<dbReference type="Gene3D" id="1.10.1520.10">
    <property type="entry name" value="Ribonuclease III domain"/>
    <property type="match status" value="1"/>
</dbReference>
<dbReference type="Pfam" id="PF00636">
    <property type="entry name" value="Ribonuclease_3"/>
    <property type="match status" value="1"/>
</dbReference>
<dbReference type="GO" id="GO:0005737">
    <property type="term" value="C:cytoplasm"/>
    <property type="evidence" value="ECO:0007669"/>
    <property type="project" value="TreeGrafter"/>
</dbReference>
<feature type="region of interest" description="Disordered" evidence="2">
    <location>
        <begin position="158"/>
        <end position="178"/>
    </location>
</feature>
<evidence type="ECO:0000313" key="5">
    <source>
        <dbReference type="Proteomes" id="UP001321473"/>
    </source>
</evidence>
<keyword evidence="5" id="KW-1185">Reference proteome</keyword>
<organism evidence="4 5">
    <name type="scientific">Amblyomma americanum</name>
    <name type="common">Lone star tick</name>
    <dbReference type="NCBI Taxonomy" id="6943"/>
    <lineage>
        <taxon>Eukaryota</taxon>
        <taxon>Metazoa</taxon>
        <taxon>Ecdysozoa</taxon>
        <taxon>Arthropoda</taxon>
        <taxon>Chelicerata</taxon>
        <taxon>Arachnida</taxon>
        <taxon>Acari</taxon>
        <taxon>Parasitiformes</taxon>
        <taxon>Ixodida</taxon>
        <taxon>Ixodoidea</taxon>
        <taxon>Ixodidae</taxon>
        <taxon>Amblyomminae</taxon>
        <taxon>Amblyomma</taxon>
    </lineage>
</organism>
<comment type="caution">
    <text evidence="4">The sequence shown here is derived from an EMBL/GenBank/DDBJ whole genome shotgun (WGS) entry which is preliminary data.</text>
</comment>
<dbReference type="GO" id="GO:0031054">
    <property type="term" value="P:pre-miRNA processing"/>
    <property type="evidence" value="ECO:0007669"/>
    <property type="project" value="TreeGrafter"/>
</dbReference>